<evidence type="ECO:0000313" key="3">
    <source>
        <dbReference type="EMBL" id="WAR11412.1"/>
    </source>
</evidence>
<sequence length="365" mass="41548">MANRESDTLINTGHDVSPKPDAQKNQDEPRRTPAYGTSRAFSVGACRSKLSSDIIHGHLTLRHALLQGWEASYETPPYPASIGTFALYSIDDFKKRINFSVAQYYNIHTDITGIFQRLSHDTLSLELNYFQINDNNEIVAKNIMYAPGPGLTNKTENGVIKYSYNVTEDLRYLNLDDVFRRVLNVNIRSSLHSFRVSFNEKRVTCFAIAINVSFEDNDHNGQVCIDMQTNTIPINCGKMNLTVPENEHLCPKLKQTLLNTCLVFTFATVAVDSIYFVISLAVLVFLRAFWAQRNGFELTKLSYLFKFWLIFCVTGDVFILIGTLDLKYAMNDHRETVALPSYDELAFHIGMGKKRMKMTLMRSSV</sequence>
<protein>
    <submittedName>
        <fullName evidence="3">Uncharacterized protein</fullName>
    </submittedName>
</protein>
<proteinExistence type="predicted"/>
<keyword evidence="2" id="KW-1133">Transmembrane helix</keyword>
<dbReference type="EMBL" id="CP111019">
    <property type="protein sequence ID" value="WAR11412.1"/>
    <property type="molecule type" value="Genomic_DNA"/>
</dbReference>
<dbReference type="Proteomes" id="UP001164746">
    <property type="component" value="Chromosome 8"/>
</dbReference>
<keyword evidence="2" id="KW-0472">Membrane</keyword>
<feature type="transmembrane region" description="Helical" evidence="2">
    <location>
        <begin position="261"/>
        <end position="285"/>
    </location>
</feature>
<dbReference type="InterPro" id="IPR039031">
    <property type="entry name" value="Mucolipin"/>
</dbReference>
<keyword evidence="2" id="KW-0812">Transmembrane</keyword>
<feature type="transmembrane region" description="Helical" evidence="2">
    <location>
        <begin position="305"/>
        <end position="324"/>
    </location>
</feature>
<evidence type="ECO:0000256" key="2">
    <source>
        <dbReference type="SAM" id="Phobius"/>
    </source>
</evidence>
<dbReference type="PANTHER" id="PTHR12127">
    <property type="entry name" value="MUCOLIPIN"/>
    <property type="match status" value="1"/>
</dbReference>
<accession>A0ABY7ER26</accession>
<organism evidence="3 4">
    <name type="scientific">Mya arenaria</name>
    <name type="common">Soft-shell clam</name>
    <dbReference type="NCBI Taxonomy" id="6604"/>
    <lineage>
        <taxon>Eukaryota</taxon>
        <taxon>Metazoa</taxon>
        <taxon>Spiralia</taxon>
        <taxon>Lophotrochozoa</taxon>
        <taxon>Mollusca</taxon>
        <taxon>Bivalvia</taxon>
        <taxon>Autobranchia</taxon>
        <taxon>Heteroconchia</taxon>
        <taxon>Euheterodonta</taxon>
        <taxon>Imparidentia</taxon>
        <taxon>Neoheterodontei</taxon>
        <taxon>Myida</taxon>
        <taxon>Myoidea</taxon>
        <taxon>Myidae</taxon>
        <taxon>Mya</taxon>
    </lineage>
</organism>
<gene>
    <name evidence="3" type="ORF">MAR_025592</name>
</gene>
<evidence type="ECO:0000256" key="1">
    <source>
        <dbReference type="SAM" id="MobiDB-lite"/>
    </source>
</evidence>
<feature type="compositionally biased region" description="Basic and acidic residues" evidence="1">
    <location>
        <begin position="16"/>
        <end position="31"/>
    </location>
</feature>
<evidence type="ECO:0000313" key="4">
    <source>
        <dbReference type="Proteomes" id="UP001164746"/>
    </source>
</evidence>
<keyword evidence="4" id="KW-1185">Reference proteome</keyword>
<dbReference type="PANTHER" id="PTHR12127:SF7">
    <property type="entry name" value="SD02261P"/>
    <property type="match status" value="1"/>
</dbReference>
<reference evidence="3" key="1">
    <citation type="submission" date="2022-11" db="EMBL/GenBank/DDBJ databases">
        <title>Centuries of genome instability and evolution in soft-shell clam transmissible cancer (bioRxiv).</title>
        <authorList>
            <person name="Hart S.F.M."/>
            <person name="Yonemitsu M.A."/>
            <person name="Giersch R.M."/>
            <person name="Beal B.F."/>
            <person name="Arriagada G."/>
            <person name="Davis B.W."/>
            <person name="Ostrander E.A."/>
            <person name="Goff S.P."/>
            <person name="Metzger M.J."/>
        </authorList>
    </citation>
    <scope>NUCLEOTIDE SEQUENCE</scope>
    <source>
        <strain evidence="3">MELC-2E11</strain>
        <tissue evidence="3">Siphon/mantle</tissue>
    </source>
</reference>
<feature type="region of interest" description="Disordered" evidence="1">
    <location>
        <begin position="1"/>
        <end position="36"/>
    </location>
</feature>
<name>A0ABY7ER26_MYAAR</name>